<accession>A0ABR7D603</accession>
<dbReference type="InterPro" id="IPR006860">
    <property type="entry name" value="FecR"/>
</dbReference>
<gene>
    <name evidence="4" type="ORF">H8S64_19000</name>
</gene>
<comment type="caution">
    <text evidence="4">The sequence shown here is derived from an EMBL/GenBank/DDBJ whole genome shotgun (WGS) entry which is preliminary data.</text>
</comment>
<keyword evidence="1" id="KW-0812">Transmembrane</keyword>
<keyword evidence="5" id="KW-1185">Reference proteome</keyword>
<dbReference type="Proteomes" id="UP000646484">
    <property type="component" value="Unassembled WGS sequence"/>
</dbReference>
<keyword evidence="1" id="KW-0472">Membrane</keyword>
<dbReference type="Gene3D" id="2.60.120.1440">
    <property type="match status" value="1"/>
</dbReference>
<name>A0ABR7D603_9BACT</name>
<organism evidence="4 5">
    <name type="scientific">Butyricimonas hominis</name>
    <dbReference type="NCBI Taxonomy" id="2763032"/>
    <lineage>
        <taxon>Bacteria</taxon>
        <taxon>Pseudomonadati</taxon>
        <taxon>Bacteroidota</taxon>
        <taxon>Bacteroidia</taxon>
        <taxon>Bacteroidales</taxon>
        <taxon>Odoribacteraceae</taxon>
        <taxon>Butyricimonas</taxon>
    </lineage>
</organism>
<dbReference type="InterPro" id="IPR032508">
    <property type="entry name" value="FecR_C"/>
</dbReference>
<dbReference type="PIRSF" id="PIRSF018266">
    <property type="entry name" value="FecR"/>
    <property type="match status" value="1"/>
</dbReference>
<protein>
    <submittedName>
        <fullName evidence="4">FecR domain-containing protein</fullName>
    </submittedName>
</protein>
<keyword evidence="1" id="KW-1133">Transmembrane helix</keyword>
<evidence type="ECO:0000259" key="2">
    <source>
        <dbReference type="Pfam" id="PF04773"/>
    </source>
</evidence>
<dbReference type="PANTHER" id="PTHR30273">
    <property type="entry name" value="PERIPLASMIC SIGNAL SENSOR AND SIGMA FACTOR ACTIVATOR FECR-RELATED"/>
    <property type="match status" value="1"/>
</dbReference>
<dbReference type="InterPro" id="IPR012373">
    <property type="entry name" value="Ferrdict_sens_TM"/>
</dbReference>
<feature type="transmembrane region" description="Helical" evidence="1">
    <location>
        <begin position="69"/>
        <end position="90"/>
    </location>
</feature>
<evidence type="ECO:0000313" key="4">
    <source>
        <dbReference type="EMBL" id="MBC5623187.1"/>
    </source>
</evidence>
<dbReference type="Gene3D" id="3.55.50.30">
    <property type="match status" value="1"/>
</dbReference>
<dbReference type="Pfam" id="PF04773">
    <property type="entry name" value="FecR"/>
    <property type="match status" value="1"/>
</dbReference>
<feature type="domain" description="FecR protein" evidence="2">
    <location>
        <begin position="163"/>
        <end position="256"/>
    </location>
</feature>
<dbReference type="PANTHER" id="PTHR30273:SF2">
    <property type="entry name" value="PROTEIN FECR"/>
    <property type="match status" value="1"/>
</dbReference>
<proteinExistence type="predicted"/>
<sequence>MSVNEIYDLLKKYRENECTPEEKERIIRWYQQFEQEAELLPEIPQRKLDQLWSSIENRVNGRKGRRIGWIYRCAVAAVILCLVAGGIAYYNQGAKKNGVELVQQEILPAKGVVVLQLSDGRQVPLTEAVTIRDREGMIIKNDSTKVLDYTLAGDGAVQPVYNTITVPAGGEYRVLLSDGSSVRLNSCSSLTYPVPFHGDVREVKLKGEAFFDVVKGVKPFIVKTSSMDVRVLGTSFNVSDYEDDYQAQTTLLEGRVAVKEYEITPGMMLAYSKRDGQVRTEEVDTDLYVSWMKGKFRFEDMRLEDIMTKLNRWYDCEVEYADASLCGLRFSGAAEKDRPASYLLGMIETVTDVKFKVSGKKILVMNK</sequence>
<dbReference type="RefSeq" id="WP_186978259.1">
    <property type="nucleotide sequence ID" value="NZ_JACOOH010000009.1"/>
</dbReference>
<reference evidence="4 5" key="1">
    <citation type="submission" date="2020-08" db="EMBL/GenBank/DDBJ databases">
        <title>Genome public.</title>
        <authorList>
            <person name="Liu C."/>
            <person name="Sun Q."/>
        </authorList>
    </citation>
    <scope>NUCLEOTIDE SEQUENCE [LARGE SCALE GENOMIC DNA]</scope>
    <source>
        <strain evidence="4 5">NSJ-56</strain>
    </source>
</reference>
<dbReference type="Pfam" id="PF16344">
    <property type="entry name" value="FecR_C"/>
    <property type="match status" value="1"/>
</dbReference>
<dbReference type="EMBL" id="JACOOH010000009">
    <property type="protein sequence ID" value="MBC5623187.1"/>
    <property type="molecule type" value="Genomic_DNA"/>
</dbReference>
<evidence type="ECO:0000259" key="3">
    <source>
        <dbReference type="Pfam" id="PF16344"/>
    </source>
</evidence>
<evidence type="ECO:0000256" key="1">
    <source>
        <dbReference type="SAM" id="Phobius"/>
    </source>
</evidence>
<feature type="domain" description="Protein FecR C-terminal" evidence="3">
    <location>
        <begin position="295"/>
        <end position="364"/>
    </location>
</feature>
<evidence type="ECO:0000313" key="5">
    <source>
        <dbReference type="Proteomes" id="UP000646484"/>
    </source>
</evidence>